<evidence type="ECO:0000256" key="1">
    <source>
        <dbReference type="ARBA" id="ARBA00022737"/>
    </source>
</evidence>
<sequence length="115" mass="13057">MEKIAQRKRALKLKPQDYSLWNKLGATQANSVQSADAIMAYQQMSFIPKERAHNGNLKNPEVLDKTRALNMESAAKVRKKVIERPKVLNIERQRSCDERSMSELSMAIKAASVNN</sequence>
<evidence type="ECO:0000313" key="3">
    <source>
        <dbReference type="EMBL" id="KAL2334579.1"/>
    </source>
</evidence>
<proteinExistence type="predicted"/>
<evidence type="ECO:0000256" key="2">
    <source>
        <dbReference type="ARBA" id="ARBA00022803"/>
    </source>
</evidence>
<dbReference type="Gene3D" id="1.25.40.10">
    <property type="entry name" value="Tetratricopeptide repeat domain"/>
    <property type="match status" value="1"/>
</dbReference>
<name>A0ABD1MFQ7_9FABA</name>
<reference evidence="3 4" key="1">
    <citation type="submission" date="2024-08" db="EMBL/GenBank/DDBJ databases">
        <title>Insights into the chromosomal genome structure of Flemingia macrophylla.</title>
        <authorList>
            <person name="Ding Y."/>
            <person name="Zhao Y."/>
            <person name="Bi W."/>
            <person name="Wu M."/>
            <person name="Zhao G."/>
            <person name="Gong Y."/>
            <person name="Li W."/>
            <person name="Zhang P."/>
        </authorList>
    </citation>
    <scope>NUCLEOTIDE SEQUENCE [LARGE SCALE GENOMIC DNA]</scope>
    <source>
        <strain evidence="3">DYQJB</strain>
        <tissue evidence="3">Leaf</tissue>
    </source>
</reference>
<dbReference type="Proteomes" id="UP001603857">
    <property type="component" value="Unassembled WGS sequence"/>
</dbReference>
<gene>
    <name evidence="3" type="ORF">Fmac_015792</name>
</gene>
<protein>
    <submittedName>
        <fullName evidence="3">Uncharacterized protein</fullName>
    </submittedName>
</protein>
<evidence type="ECO:0000313" key="4">
    <source>
        <dbReference type="Proteomes" id="UP001603857"/>
    </source>
</evidence>
<keyword evidence="4" id="KW-1185">Reference proteome</keyword>
<dbReference type="AlphaFoldDB" id="A0ABD1MFQ7"/>
<organism evidence="3 4">
    <name type="scientific">Flemingia macrophylla</name>
    <dbReference type="NCBI Taxonomy" id="520843"/>
    <lineage>
        <taxon>Eukaryota</taxon>
        <taxon>Viridiplantae</taxon>
        <taxon>Streptophyta</taxon>
        <taxon>Embryophyta</taxon>
        <taxon>Tracheophyta</taxon>
        <taxon>Spermatophyta</taxon>
        <taxon>Magnoliopsida</taxon>
        <taxon>eudicotyledons</taxon>
        <taxon>Gunneridae</taxon>
        <taxon>Pentapetalae</taxon>
        <taxon>rosids</taxon>
        <taxon>fabids</taxon>
        <taxon>Fabales</taxon>
        <taxon>Fabaceae</taxon>
        <taxon>Papilionoideae</taxon>
        <taxon>50 kb inversion clade</taxon>
        <taxon>NPAAA clade</taxon>
        <taxon>indigoferoid/millettioid clade</taxon>
        <taxon>Phaseoleae</taxon>
        <taxon>Flemingia</taxon>
    </lineage>
</organism>
<dbReference type="PANTHER" id="PTHR10130">
    <property type="entry name" value="PEROXISOMAL TARGETING SIGNAL 1 RECEPTOR PEX5"/>
    <property type="match status" value="1"/>
</dbReference>
<dbReference type="InterPro" id="IPR011990">
    <property type="entry name" value="TPR-like_helical_dom_sf"/>
</dbReference>
<dbReference type="PANTHER" id="PTHR10130:SF0">
    <property type="entry name" value="GH08708P"/>
    <property type="match status" value="1"/>
</dbReference>
<dbReference type="SUPFAM" id="SSF48452">
    <property type="entry name" value="TPR-like"/>
    <property type="match status" value="1"/>
</dbReference>
<dbReference type="InterPro" id="IPR024111">
    <property type="entry name" value="PEX5/PEX5L"/>
</dbReference>
<keyword evidence="2" id="KW-0802">TPR repeat</keyword>
<comment type="caution">
    <text evidence="3">The sequence shown here is derived from an EMBL/GenBank/DDBJ whole genome shotgun (WGS) entry which is preliminary data.</text>
</comment>
<dbReference type="EMBL" id="JBGMDY010000005">
    <property type="protein sequence ID" value="KAL2334579.1"/>
    <property type="molecule type" value="Genomic_DNA"/>
</dbReference>
<keyword evidence="1" id="KW-0677">Repeat</keyword>
<accession>A0ABD1MFQ7</accession>